<reference evidence="2 3" key="1">
    <citation type="submission" date="2023-09" db="EMBL/GenBank/DDBJ databases">
        <title>Pyrofollis japonicus gen. nov. sp. nov., a novel member of the family Pyrodictiaceae isolated from the Iheya North hydrothermal field.</title>
        <authorList>
            <person name="Miyazaki U."/>
            <person name="Sanari M."/>
            <person name="Tame A."/>
            <person name="Kitajima M."/>
            <person name="Okamoto A."/>
            <person name="Sawayama S."/>
            <person name="Miyazaki J."/>
            <person name="Takai K."/>
            <person name="Nakagawa S."/>
        </authorList>
    </citation>
    <scope>NUCLEOTIDE SEQUENCE [LARGE SCALE GENOMIC DNA]</scope>
    <source>
        <strain evidence="2 3">AV2</strain>
    </source>
</reference>
<dbReference type="PROSITE" id="PS51464">
    <property type="entry name" value="SIS"/>
    <property type="match status" value="1"/>
</dbReference>
<dbReference type="RefSeq" id="WP_338250707.1">
    <property type="nucleotide sequence ID" value="NZ_AP028907.1"/>
</dbReference>
<evidence type="ECO:0000313" key="2">
    <source>
        <dbReference type="EMBL" id="BES80451.1"/>
    </source>
</evidence>
<accession>A0ABN6ZRQ4</accession>
<dbReference type="EMBL" id="AP028907">
    <property type="protein sequence ID" value="BES80451.1"/>
    <property type="molecule type" value="Genomic_DNA"/>
</dbReference>
<dbReference type="InterPro" id="IPR001347">
    <property type="entry name" value="SIS_dom"/>
</dbReference>
<dbReference type="SUPFAM" id="SSF53697">
    <property type="entry name" value="SIS domain"/>
    <property type="match status" value="1"/>
</dbReference>
<organism evidence="2 3">
    <name type="scientific">Pyrodictium abyssi</name>
    <dbReference type="NCBI Taxonomy" id="54256"/>
    <lineage>
        <taxon>Archaea</taxon>
        <taxon>Thermoproteota</taxon>
        <taxon>Thermoprotei</taxon>
        <taxon>Desulfurococcales</taxon>
        <taxon>Pyrodictiaceae</taxon>
        <taxon>Pyrodictium</taxon>
    </lineage>
</organism>
<dbReference type="Proteomes" id="UP001341135">
    <property type="component" value="Chromosome"/>
</dbReference>
<protein>
    <recommendedName>
        <fullName evidence="1">SIS domain-containing protein</fullName>
    </recommendedName>
</protein>
<evidence type="ECO:0000259" key="1">
    <source>
        <dbReference type="PROSITE" id="PS51464"/>
    </source>
</evidence>
<name>A0ABN6ZRQ4_9CREN</name>
<evidence type="ECO:0000313" key="3">
    <source>
        <dbReference type="Proteomes" id="UP001341135"/>
    </source>
</evidence>
<dbReference type="GeneID" id="89288042"/>
<gene>
    <name evidence="2" type="ORF">PABY_00180</name>
</gene>
<proteinExistence type="predicted"/>
<dbReference type="InterPro" id="IPR046348">
    <property type="entry name" value="SIS_dom_sf"/>
</dbReference>
<keyword evidence="3" id="KW-1185">Reference proteome</keyword>
<feature type="domain" description="SIS" evidence="1">
    <location>
        <begin position="25"/>
        <end position="160"/>
    </location>
</feature>
<dbReference type="Gene3D" id="3.40.50.10490">
    <property type="entry name" value="Glucose-6-phosphate isomerase like protein, domain 1"/>
    <property type="match status" value="1"/>
</dbReference>
<sequence length="303" mass="31717">MAKLPESLGRELAAAGKTLQRQLEAVEPILAGEECIAAVGAGDSYAAALALEACSQGRARALDPLDAASTGALGALARRGCVLLALSVGGRTRAVLEAARAYRALGGRVVAVTGPGTPLARLAGTTIELTYTGLAGGVGALRHLAMLAALAAALGEDPGPLEPPGMDCDALWPWVHTGAAEAYSSALYAVLKLYEVYGRPARSERLEQLVHAPVYATDSVTVYMSSAAPQARQREVVETLREAGLRVYTVPACGSCWGTAMGQALAVLRCLAEAVRKDSVDEPHYRRHPGLEQLTRLIYTMEE</sequence>